<dbReference type="HOGENOM" id="CLU_2148513_0_0_1"/>
<evidence type="ECO:0000313" key="2">
    <source>
        <dbReference type="EnsemblMetazoa" id="HelroP170173"/>
    </source>
</evidence>
<evidence type="ECO:0000313" key="3">
    <source>
        <dbReference type="Proteomes" id="UP000015101"/>
    </source>
</evidence>
<dbReference type="CTD" id="20203108"/>
<proteinExistence type="predicted"/>
<dbReference type="Proteomes" id="UP000015101">
    <property type="component" value="Unassembled WGS sequence"/>
</dbReference>
<accession>T1F2Q9</accession>
<sequence>MAEKVSEYQEEYCKRKGRWSNNTEWKSLKPCSKSYEEQPVGGRKAKIDDGMKKSDANFQLACSGCVCAQLNKNEKNFCCCICHKTAGKYPNMPVPSVHKLRYISENYVTADN</sequence>
<reference evidence="1 3" key="2">
    <citation type="journal article" date="2013" name="Nature">
        <title>Insights into bilaterian evolution from three spiralian genomes.</title>
        <authorList>
            <person name="Simakov O."/>
            <person name="Marletaz F."/>
            <person name="Cho S.J."/>
            <person name="Edsinger-Gonzales E."/>
            <person name="Havlak P."/>
            <person name="Hellsten U."/>
            <person name="Kuo D.H."/>
            <person name="Larsson T."/>
            <person name="Lv J."/>
            <person name="Arendt D."/>
            <person name="Savage R."/>
            <person name="Osoegawa K."/>
            <person name="de Jong P."/>
            <person name="Grimwood J."/>
            <person name="Chapman J.A."/>
            <person name="Shapiro H."/>
            <person name="Aerts A."/>
            <person name="Otillar R.P."/>
            <person name="Terry A.Y."/>
            <person name="Boore J.L."/>
            <person name="Grigoriev I.V."/>
            <person name="Lindberg D.R."/>
            <person name="Seaver E.C."/>
            <person name="Weisblat D.A."/>
            <person name="Putnam N.H."/>
            <person name="Rokhsar D.S."/>
        </authorList>
    </citation>
    <scope>NUCLEOTIDE SEQUENCE</scope>
</reference>
<keyword evidence="3" id="KW-1185">Reference proteome</keyword>
<dbReference type="EMBL" id="KB096183">
    <property type="protein sequence ID" value="ESO07646.1"/>
    <property type="molecule type" value="Genomic_DNA"/>
</dbReference>
<dbReference type="EnsemblMetazoa" id="HelroT170173">
    <property type="protein sequence ID" value="HelroP170173"/>
    <property type="gene ID" value="HelroG170173"/>
</dbReference>
<dbReference type="EMBL" id="AMQM01003486">
    <property type="status" value="NOT_ANNOTATED_CDS"/>
    <property type="molecule type" value="Genomic_DNA"/>
</dbReference>
<organism evidence="2 3">
    <name type="scientific">Helobdella robusta</name>
    <name type="common">Californian leech</name>
    <dbReference type="NCBI Taxonomy" id="6412"/>
    <lineage>
        <taxon>Eukaryota</taxon>
        <taxon>Metazoa</taxon>
        <taxon>Spiralia</taxon>
        <taxon>Lophotrochozoa</taxon>
        <taxon>Annelida</taxon>
        <taxon>Clitellata</taxon>
        <taxon>Hirudinea</taxon>
        <taxon>Rhynchobdellida</taxon>
        <taxon>Glossiphoniidae</taxon>
        <taxon>Helobdella</taxon>
    </lineage>
</organism>
<dbReference type="RefSeq" id="XP_009014257.1">
    <property type="nucleotide sequence ID" value="XM_009016009.1"/>
</dbReference>
<reference evidence="2" key="3">
    <citation type="submission" date="2015-06" db="UniProtKB">
        <authorList>
            <consortium name="EnsemblMetazoa"/>
        </authorList>
    </citation>
    <scope>IDENTIFICATION</scope>
</reference>
<gene>
    <name evidence="2" type="primary">20203108</name>
    <name evidence="1" type="ORF">HELRODRAFT_170173</name>
</gene>
<dbReference type="InParanoid" id="T1F2Q9"/>
<dbReference type="KEGG" id="hro:HELRODRAFT_170173"/>
<protein>
    <submittedName>
        <fullName evidence="1 2">Uncharacterized protein</fullName>
    </submittedName>
</protein>
<evidence type="ECO:0000313" key="1">
    <source>
        <dbReference type="EMBL" id="ESO07646.1"/>
    </source>
</evidence>
<dbReference type="GeneID" id="20203108"/>
<dbReference type="AlphaFoldDB" id="T1F2Q9"/>
<name>T1F2Q9_HELRO</name>
<reference evidence="3" key="1">
    <citation type="submission" date="2012-12" db="EMBL/GenBank/DDBJ databases">
        <authorList>
            <person name="Hellsten U."/>
            <person name="Grimwood J."/>
            <person name="Chapman J.A."/>
            <person name="Shapiro H."/>
            <person name="Aerts A."/>
            <person name="Otillar R.P."/>
            <person name="Terry A.Y."/>
            <person name="Boore J.L."/>
            <person name="Simakov O."/>
            <person name="Marletaz F."/>
            <person name="Cho S.-J."/>
            <person name="Edsinger-Gonzales E."/>
            <person name="Havlak P."/>
            <person name="Kuo D.-H."/>
            <person name="Larsson T."/>
            <person name="Lv J."/>
            <person name="Arendt D."/>
            <person name="Savage R."/>
            <person name="Osoegawa K."/>
            <person name="de Jong P."/>
            <person name="Lindberg D.R."/>
            <person name="Seaver E.C."/>
            <person name="Weisblat D.A."/>
            <person name="Putnam N.H."/>
            <person name="Grigoriev I.V."/>
            <person name="Rokhsar D.S."/>
        </authorList>
    </citation>
    <scope>NUCLEOTIDE SEQUENCE</scope>
</reference>